<proteinExistence type="predicted"/>
<reference evidence="3" key="1">
    <citation type="submission" date="2018-02" db="EMBL/GenBank/DDBJ databases">
        <title>Rhizophora mucronata_Transcriptome.</title>
        <authorList>
            <person name="Meera S.P."/>
            <person name="Sreeshan A."/>
            <person name="Augustine A."/>
        </authorList>
    </citation>
    <scope>NUCLEOTIDE SEQUENCE</scope>
    <source>
        <tissue evidence="3">Leaf</tissue>
    </source>
</reference>
<evidence type="ECO:0008006" key="4">
    <source>
        <dbReference type="Google" id="ProtNLM"/>
    </source>
</evidence>
<evidence type="ECO:0000256" key="2">
    <source>
        <dbReference type="SAM" id="SignalP"/>
    </source>
</evidence>
<keyword evidence="1" id="KW-0812">Transmembrane</keyword>
<keyword evidence="1" id="KW-0472">Membrane</keyword>
<protein>
    <recommendedName>
        <fullName evidence="4">Secreted protein</fullName>
    </recommendedName>
</protein>
<accession>A0A2P2NN31</accession>
<keyword evidence="2" id="KW-0732">Signal</keyword>
<dbReference type="PROSITE" id="PS51257">
    <property type="entry name" value="PROKAR_LIPOPROTEIN"/>
    <property type="match status" value="1"/>
</dbReference>
<dbReference type="EMBL" id="GGEC01063438">
    <property type="protein sequence ID" value="MBX43922.1"/>
    <property type="molecule type" value="Transcribed_RNA"/>
</dbReference>
<feature type="transmembrane region" description="Helical" evidence="1">
    <location>
        <begin position="38"/>
        <end position="60"/>
    </location>
</feature>
<feature type="chain" id="PRO_5015187017" description="Secreted protein" evidence="2">
    <location>
        <begin position="23"/>
        <end position="78"/>
    </location>
</feature>
<feature type="signal peptide" evidence="2">
    <location>
        <begin position="1"/>
        <end position="22"/>
    </location>
</feature>
<name>A0A2P2NN31_RHIMU</name>
<sequence>MLFKLIFLSMSLFWSWISFSFALSCYSMGLPPTFHNSSAFHFASKAMLSAAYTLLGLCLVDSQHTHVEMTHRKIRQLT</sequence>
<organism evidence="3">
    <name type="scientific">Rhizophora mucronata</name>
    <name type="common">Asiatic mangrove</name>
    <dbReference type="NCBI Taxonomy" id="61149"/>
    <lineage>
        <taxon>Eukaryota</taxon>
        <taxon>Viridiplantae</taxon>
        <taxon>Streptophyta</taxon>
        <taxon>Embryophyta</taxon>
        <taxon>Tracheophyta</taxon>
        <taxon>Spermatophyta</taxon>
        <taxon>Magnoliopsida</taxon>
        <taxon>eudicotyledons</taxon>
        <taxon>Gunneridae</taxon>
        <taxon>Pentapetalae</taxon>
        <taxon>rosids</taxon>
        <taxon>fabids</taxon>
        <taxon>Malpighiales</taxon>
        <taxon>Rhizophoraceae</taxon>
        <taxon>Rhizophora</taxon>
    </lineage>
</organism>
<keyword evidence="1" id="KW-1133">Transmembrane helix</keyword>
<evidence type="ECO:0000256" key="1">
    <source>
        <dbReference type="SAM" id="Phobius"/>
    </source>
</evidence>
<dbReference type="AlphaFoldDB" id="A0A2P2NN31"/>
<evidence type="ECO:0000313" key="3">
    <source>
        <dbReference type="EMBL" id="MBX43922.1"/>
    </source>
</evidence>